<dbReference type="GO" id="GO:0003677">
    <property type="term" value="F:DNA binding"/>
    <property type="evidence" value="ECO:0007669"/>
    <property type="project" value="UniProtKB-KW"/>
</dbReference>
<evidence type="ECO:0000256" key="4">
    <source>
        <dbReference type="ARBA" id="ARBA00023163"/>
    </source>
</evidence>
<keyword evidence="4" id="KW-0804">Transcription</keyword>
<evidence type="ECO:0000259" key="6">
    <source>
        <dbReference type="PROSITE" id="PS50863"/>
    </source>
</evidence>
<evidence type="ECO:0000256" key="1">
    <source>
        <dbReference type="ARBA" id="ARBA00004123"/>
    </source>
</evidence>
<dbReference type="EMBL" id="BQNB010017584">
    <property type="protein sequence ID" value="GJT64872.1"/>
    <property type="molecule type" value="Genomic_DNA"/>
</dbReference>
<keyword evidence="8" id="KW-1185">Reference proteome</keyword>
<dbReference type="Gene3D" id="2.40.330.10">
    <property type="entry name" value="DNA-binding pseudobarrel domain"/>
    <property type="match status" value="1"/>
</dbReference>
<dbReference type="PROSITE" id="PS50863">
    <property type="entry name" value="B3"/>
    <property type="match status" value="1"/>
</dbReference>
<dbReference type="SMART" id="SM01019">
    <property type="entry name" value="B3"/>
    <property type="match status" value="1"/>
</dbReference>
<evidence type="ECO:0000256" key="3">
    <source>
        <dbReference type="ARBA" id="ARBA00023125"/>
    </source>
</evidence>
<dbReference type="PANTHER" id="PTHR31674">
    <property type="entry name" value="B3 DOMAIN-CONTAINING PROTEIN REM-LIKE 3-RELATED"/>
    <property type="match status" value="1"/>
</dbReference>
<protein>
    <submittedName>
        <fullName evidence="7">DNA-binding pseudobarrel domain-containing protein</fullName>
    </submittedName>
</protein>
<organism evidence="7 8">
    <name type="scientific">Tanacetum coccineum</name>
    <dbReference type="NCBI Taxonomy" id="301880"/>
    <lineage>
        <taxon>Eukaryota</taxon>
        <taxon>Viridiplantae</taxon>
        <taxon>Streptophyta</taxon>
        <taxon>Embryophyta</taxon>
        <taxon>Tracheophyta</taxon>
        <taxon>Spermatophyta</taxon>
        <taxon>Magnoliopsida</taxon>
        <taxon>eudicotyledons</taxon>
        <taxon>Gunneridae</taxon>
        <taxon>Pentapetalae</taxon>
        <taxon>asterids</taxon>
        <taxon>campanulids</taxon>
        <taxon>Asterales</taxon>
        <taxon>Asteraceae</taxon>
        <taxon>Asteroideae</taxon>
        <taxon>Anthemideae</taxon>
        <taxon>Anthemidinae</taxon>
        <taxon>Tanacetum</taxon>
    </lineage>
</organism>
<sequence length="164" mass="18732">MVPSKPPSFFKVLVDPSTSNLPLPPDFVTMYFKNKIPNDPIIQSLNGEHAWGLKIKKDPIRLYRIRRFPGEFVGLGKIEGEGPIMMKGLDGKEWPMVARLDKSYQAERFYSVKGWRGFRRSNGLKEGDECVFKFITSERKICLAKVTRKKRLPIQPCQDGSGTL</sequence>
<reference evidence="7" key="1">
    <citation type="journal article" date="2022" name="Int. J. Mol. Sci.">
        <title>Draft Genome of Tanacetum Coccineum: Genomic Comparison of Closely Related Tanacetum-Family Plants.</title>
        <authorList>
            <person name="Yamashiro T."/>
            <person name="Shiraishi A."/>
            <person name="Nakayama K."/>
            <person name="Satake H."/>
        </authorList>
    </citation>
    <scope>NUCLEOTIDE SEQUENCE</scope>
</reference>
<dbReference type="InterPro" id="IPR015300">
    <property type="entry name" value="DNA-bd_pseudobarrel_sf"/>
</dbReference>
<keyword evidence="3 7" id="KW-0238">DNA-binding</keyword>
<reference evidence="7" key="2">
    <citation type="submission" date="2022-01" db="EMBL/GenBank/DDBJ databases">
        <authorList>
            <person name="Yamashiro T."/>
            <person name="Shiraishi A."/>
            <person name="Satake H."/>
            <person name="Nakayama K."/>
        </authorList>
    </citation>
    <scope>NUCLEOTIDE SEQUENCE</scope>
</reference>
<evidence type="ECO:0000313" key="8">
    <source>
        <dbReference type="Proteomes" id="UP001151760"/>
    </source>
</evidence>
<dbReference type="Proteomes" id="UP001151760">
    <property type="component" value="Unassembled WGS sequence"/>
</dbReference>
<comment type="subcellular location">
    <subcellularLocation>
        <location evidence="1">Nucleus</location>
    </subcellularLocation>
</comment>
<dbReference type="InterPro" id="IPR003340">
    <property type="entry name" value="B3_DNA-bd"/>
</dbReference>
<evidence type="ECO:0000256" key="2">
    <source>
        <dbReference type="ARBA" id="ARBA00023015"/>
    </source>
</evidence>
<dbReference type="PANTHER" id="PTHR31674:SF25">
    <property type="entry name" value="B3 DOMAIN-CONTAINING TRANSCRIPTION FACTOR VRN1-LIKE"/>
    <property type="match status" value="1"/>
</dbReference>
<dbReference type="InterPro" id="IPR039218">
    <property type="entry name" value="REM_fam"/>
</dbReference>
<keyword evidence="5" id="KW-0539">Nucleus</keyword>
<dbReference type="CDD" id="cd10017">
    <property type="entry name" value="B3_DNA"/>
    <property type="match status" value="1"/>
</dbReference>
<keyword evidence="2" id="KW-0805">Transcription regulation</keyword>
<feature type="domain" description="TF-B3" evidence="6">
    <location>
        <begin position="68"/>
        <end position="149"/>
    </location>
</feature>
<comment type="caution">
    <text evidence="7">The sequence shown here is derived from an EMBL/GenBank/DDBJ whole genome shotgun (WGS) entry which is preliminary data.</text>
</comment>
<dbReference type="SUPFAM" id="SSF101936">
    <property type="entry name" value="DNA-binding pseudobarrel domain"/>
    <property type="match status" value="1"/>
</dbReference>
<proteinExistence type="predicted"/>
<accession>A0ABQ5FQC0</accession>
<evidence type="ECO:0000256" key="5">
    <source>
        <dbReference type="ARBA" id="ARBA00023242"/>
    </source>
</evidence>
<dbReference type="Pfam" id="PF02362">
    <property type="entry name" value="B3"/>
    <property type="match status" value="1"/>
</dbReference>
<evidence type="ECO:0000313" key="7">
    <source>
        <dbReference type="EMBL" id="GJT64872.1"/>
    </source>
</evidence>
<name>A0ABQ5FQC0_9ASTR</name>
<gene>
    <name evidence="7" type="ORF">Tco_1016352</name>
</gene>